<dbReference type="InterPro" id="IPR006089">
    <property type="entry name" value="Acyl-CoA_DH_CS"/>
</dbReference>
<dbReference type="Pfam" id="PF18158">
    <property type="entry name" value="AidB_N"/>
    <property type="match status" value="1"/>
</dbReference>
<dbReference type="Gene3D" id="1.20.140.10">
    <property type="entry name" value="Butyryl-CoA Dehydrogenase, subunit A, domain 3"/>
    <property type="match status" value="1"/>
</dbReference>
<dbReference type="InterPro" id="IPR009075">
    <property type="entry name" value="AcylCo_DH/oxidase_C"/>
</dbReference>
<comment type="similarity">
    <text evidence="2">Belongs to the acyl-CoA dehydrogenase family.</text>
</comment>
<dbReference type="Proteomes" id="UP000268070">
    <property type="component" value="Chromosome"/>
</dbReference>
<dbReference type="InterPro" id="IPR036250">
    <property type="entry name" value="AcylCo_DH-like_C"/>
</dbReference>
<dbReference type="Pfam" id="PF02770">
    <property type="entry name" value="Acyl-CoA_dh_M"/>
    <property type="match status" value="1"/>
</dbReference>
<dbReference type="Gene3D" id="2.40.110.20">
    <property type="match status" value="1"/>
</dbReference>
<dbReference type="KEGG" id="aaqu:D3M96_09180"/>
<dbReference type="InterPro" id="IPR052904">
    <property type="entry name" value="Acyl-CoA_dehydrogenase-like"/>
</dbReference>
<gene>
    <name evidence="8" type="ORF">D3M96_09180</name>
</gene>
<dbReference type="SUPFAM" id="SSF56645">
    <property type="entry name" value="Acyl-CoA dehydrogenase NM domain-like"/>
    <property type="match status" value="1"/>
</dbReference>
<evidence type="ECO:0000256" key="1">
    <source>
        <dbReference type="ARBA" id="ARBA00001974"/>
    </source>
</evidence>
<protein>
    <submittedName>
        <fullName evidence="8">Acyl-CoA dehydrogenase</fullName>
    </submittedName>
</protein>
<evidence type="ECO:0000259" key="6">
    <source>
        <dbReference type="Pfam" id="PF02770"/>
    </source>
</evidence>
<dbReference type="PROSITE" id="PS00073">
    <property type="entry name" value="ACYL_COA_DH_2"/>
    <property type="match status" value="1"/>
</dbReference>
<dbReference type="InterPro" id="IPR041504">
    <property type="entry name" value="AidB_N"/>
</dbReference>
<dbReference type="InterPro" id="IPR006091">
    <property type="entry name" value="Acyl-CoA_Oxase/DH_mid-dom"/>
</dbReference>
<keyword evidence="4" id="KW-0274">FAD</keyword>
<evidence type="ECO:0000256" key="4">
    <source>
        <dbReference type="ARBA" id="ARBA00022827"/>
    </source>
</evidence>
<evidence type="ECO:0000259" key="5">
    <source>
        <dbReference type="Pfam" id="PF00441"/>
    </source>
</evidence>
<organism evidence="8 9">
    <name type="scientific">Alcaligenes aquatilis</name>
    <dbReference type="NCBI Taxonomy" id="323284"/>
    <lineage>
        <taxon>Bacteria</taxon>
        <taxon>Pseudomonadati</taxon>
        <taxon>Pseudomonadota</taxon>
        <taxon>Betaproteobacteria</taxon>
        <taxon>Burkholderiales</taxon>
        <taxon>Alcaligenaceae</taxon>
        <taxon>Alcaligenes</taxon>
    </lineage>
</organism>
<evidence type="ECO:0000256" key="2">
    <source>
        <dbReference type="ARBA" id="ARBA00009347"/>
    </source>
</evidence>
<accession>A0A3G2HU61</accession>
<dbReference type="RefSeq" id="WP_121738745.1">
    <property type="nucleotide sequence ID" value="NZ_CP032153.1"/>
</dbReference>
<sequence>MNQPLSPSMLNAPEDRYSTHQVLNQALPASGFNAFTGDQVLRDAISREAPWAASRCQALGAVAGDENVQELARLANRHIPELKTHDRFGNRIDWLEFHPSWHELMGLAWQHEVPNLSWRTQEANGHFARAVLSYLWNQVEHGTGCPTGMAYAAYAGFEAEPALAIWADKLKGTRYEYSRREVGVKPSVVIGYAMTEKQGGSDLRETQTTARFSHSVDYHGATAHWYELTGHKWFCSVPQSDGFFTLAKVNGGVTCFFLPRTLPDGSYNRFFVQRLKDKAGNRSNASSEVEYAGTLAIRVGKEGRGIREILSHSHLTRLDFAIGSAGLMRQALTLALRHTTSRMAFGTSIADRPMMSNVLADMAVEVEAATLMSLRVAKATDLMQGSEHERLLARVVTPAAKYFNCSRAPSIANEALQCHGGNGFIEENPMARVYRESPLNSVWEGTANMMCMDVRRAMIRDPLTVEAVFNEIRPLAGQDKRFDALVQHTERLVRAAIEDEFLARPMTEAVARVLQAAELLRYSPQEVADVFLLIRPCEVLSRVANPTILEIAHNALSVLLQHRHMLVGGLA</sequence>
<feature type="domain" description="Adaptive response protein AidB N-terminal" evidence="7">
    <location>
        <begin position="24"/>
        <end position="176"/>
    </location>
</feature>
<dbReference type="OrthoDB" id="9771038at2"/>
<evidence type="ECO:0000313" key="8">
    <source>
        <dbReference type="EMBL" id="AYN20680.1"/>
    </source>
</evidence>
<dbReference type="Pfam" id="PF00441">
    <property type="entry name" value="Acyl-CoA_dh_1"/>
    <property type="match status" value="1"/>
</dbReference>
<comment type="cofactor">
    <cofactor evidence="1">
        <name>FAD</name>
        <dbReference type="ChEBI" id="CHEBI:57692"/>
    </cofactor>
</comment>
<feature type="domain" description="Acyl-CoA oxidase/dehydrogenase middle" evidence="6">
    <location>
        <begin position="192"/>
        <end position="291"/>
    </location>
</feature>
<evidence type="ECO:0000313" key="9">
    <source>
        <dbReference type="Proteomes" id="UP000268070"/>
    </source>
</evidence>
<dbReference type="InterPro" id="IPR009100">
    <property type="entry name" value="AcylCoA_DH/oxidase_NM_dom_sf"/>
</dbReference>
<dbReference type="AlphaFoldDB" id="A0A3G2HU61"/>
<dbReference type="EMBL" id="CP032153">
    <property type="protein sequence ID" value="AYN20680.1"/>
    <property type="molecule type" value="Genomic_DNA"/>
</dbReference>
<evidence type="ECO:0000256" key="3">
    <source>
        <dbReference type="ARBA" id="ARBA00022630"/>
    </source>
</evidence>
<name>A0A3G2HU61_9BURK</name>
<dbReference type="GO" id="GO:0003995">
    <property type="term" value="F:acyl-CoA dehydrogenase activity"/>
    <property type="evidence" value="ECO:0007669"/>
    <property type="project" value="InterPro"/>
</dbReference>
<reference evidence="8 9" key="1">
    <citation type="submission" date="2018-09" db="EMBL/GenBank/DDBJ databases">
        <title>Complete genome sequence of the hydrocarbonoclastic bacterium Alcaligenes aquatilis QD168, isolated from a crude-oil polluted marine sediment of Central Chile.</title>
        <authorList>
            <person name="Duran R.E."/>
            <person name="Barra B."/>
            <person name="Salva-Serra F."/>
            <person name="Mendez V."/>
            <person name="Moore E.R.B."/>
            <person name="Seeger M."/>
        </authorList>
    </citation>
    <scope>NUCLEOTIDE SEQUENCE [LARGE SCALE GENOMIC DNA]</scope>
    <source>
        <strain evidence="8 9">QD168</strain>
    </source>
</reference>
<dbReference type="PANTHER" id="PTHR42707">
    <property type="entry name" value="ACYL-COA DEHYDROGENASE"/>
    <property type="match status" value="1"/>
</dbReference>
<dbReference type="PANTHER" id="PTHR42707:SF3">
    <property type="entry name" value="ACYL-COA DEHYDROGENASE AIDB-RELATED"/>
    <property type="match status" value="1"/>
</dbReference>
<dbReference type="Gene3D" id="6.10.250.600">
    <property type="match status" value="1"/>
</dbReference>
<proteinExistence type="inferred from homology"/>
<keyword evidence="3" id="KW-0285">Flavoprotein</keyword>
<evidence type="ECO:0000259" key="7">
    <source>
        <dbReference type="Pfam" id="PF18158"/>
    </source>
</evidence>
<feature type="domain" description="Acyl-CoA dehydrogenase/oxidase C-terminal" evidence="5">
    <location>
        <begin position="303"/>
        <end position="458"/>
    </location>
</feature>
<dbReference type="SUPFAM" id="SSF47203">
    <property type="entry name" value="Acyl-CoA dehydrogenase C-terminal domain-like"/>
    <property type="match status" value="1"/>
</dbReference>